<comment type="caution">
    <text evidence="1">The sequence shown here is derived from an EMBL/GenBank/DDBJ whole genome shotgun (WGS) entry which is preliminary data.</text>
</comment>
<accession>A0ABC8UD04</accession>
<dbReference type="PANTHER" id="PTHR34049">
    <property type="entry name" value="F-BOX PROTEIN SKIP27"/>
    <property type="match status" value="1"/>
</dbReference>
<dbReference type="InterPro" id="IPR045286">
    <property type="entry name" value="FBS1-like"/>
</dbReference>
<evidence type="ECO:0008006" key="3">
    <source>
        <dbReference type="Google" id="ProtNLM"/>
    </source>
</evidence>
<evidence type="ECO:0000313" key="2">
    <source>
        <dbReference type="Proteomes" id="UP001642360"/>
    </source>
</evidence>
<reference evidence="1 2" key="1">
    <citation type="submission" date="2024-02" db="EMBL/GenBank/DDBJ databases">
        <authorList>
            <person name="Vignale AGUSTIN F."/>
            <person name="Sosa J E."/>
            <person name="Modenutti C."/>
        </authorList>
    </citation>
    <scope>NUCLEOTIDE SEQUENCE [LARGE SCALE GENOMIC DNA]</scope>
</reference>
<evidence type="ECO:0000313" key="1">
    <source>
        <dbReference type="EMBL" id="CAK9176791.1"/>
    </source>
</evidence>
<dbReference type="EMBL" id="CAUOFW020006913">
    <property type="protein sequence ID" value="CAK9176791.1"/>
    <property type="molecule type" value="Genomic_DNA"/>
</dbReference>
<protein>
    <recommendedName>
        <fullName evidence="3">F-box protein</fullName>
    </recommendedName>
</protein>
<proteinExistence type="predicted"/>
<dbReference type="Proteomes" id="UP001642360">
    <property type="component" value="Unassembled WGS sequence"/>
</dbReference>
<keyword evidence="2" id="KW-1185">Reference proteome</keyword>
<sequence length="191" mass="21671">MEKSDLWKCEEKMAVGKKYGSYGGRGLGLVRCTSFGRKRVALFNDVDSDSTFATPTKKQCCENSFLSSEKSLLEALPQDVLIRVLCGVEHEDLKRLFHVSKFIKETALMAEKWHFTYSTPRKTLSCRDSIYLEDVSDFNEVEAPNAPKQSKVPRSRLDGKKLTDISVALFASPDGDRSPRRELFMGMETER</sequence>
<dbReference type="PANTHER" id="PTHR34049:SF1">
    <property type="entry name" value="F-BOX PROTEIN SKIP27"/>
    <property type="match status" value="1"/>
</dbReference>
<gene>
    <name evidence="1" type="ORF">ILEXP_LOCUS46655</name>
</gene>
<name>A0ABC8UD04_9AQUA</name>
<organism evidence="1 2">
    <name type="scientific">Ilex paraguariensis</name>
    <name type="common">yerba mate</name>
    <dbReference type="NCBI Taxonomy" id="185542"/>
    <lineage>
        <taxon>Eukaryota</taxon>
        <taxon>Viridiplantae</taxon>
        <taxon>Streptophyta</taxon>
        <taxon>Embryophyta</taxon>
        <taxon>Tracheophyta</taxon>
        <taxon>Spermatophyta</taxon>
        <taxon>Magnoliopsida</taxon>
        <taxon>eudicotyledons</taxon>
        <taxon>Gunneridae</taxon>
        <taxon>Pentapetalae</taxon>
        <taxon>asterids</taxon>
        <taxon>campanulids</taxon>
        <taxon>Aquifoliales</taxon>
        <taxon>Aquifoliaceae</taxon>
        <taxon>Ilex</taxon>
    </lineage>
</organism>
<dbReference type="AlphaFoldDB" id="A0ABC8UD04"/>